<dbReference type="GO" id="GO:0042554">
    <property type="term" value="P:superoxide anion generation"/>
    <property type="evidence" value="ECO:0007669"/>
    <property type="project" value="TreeGrafter"/>
</dbReference>
<keyword evidence="3 7" id="KW-0728">SH3 domain</keyword>
<dbReference type="InterPro" id="IPR036028">
    <property type="entry name" value="SH3-like_dom_sf"/>
</dbReference>
<dbReference type="SMART" id="SM00326">
    <property type="entry name" value="SH3"/>
    <property type="match status" value="1"/>
</dbReference>
<dbReference type="AlphaFoldDB" id="A0A060WKS4"/>
<evidence type="ECO:0000256" key="2">
    <source>
        <dbReference type="ARBA" id="ARBA00008051"/>
    </source>
</evidence>
<keyword evidence="5" id="KW-0677">Repeat</keyword>
<gene>
    <name evidence="9" type="ORF">GSONMT00060167001</name>
</gene>
<comment type="subcellular location">
    <subcellularLocation>
        <location evidence="1">Cytoplasm</location>
    </subcellularLocation>
</comment>
<dbReference type="PANTHER" id="PTHR15175:SF4">
    <property type="entry name" value="NADPH OXIDASE ACTIVATOR 1"/>
    <property type="match status" value="1"/>
</dbReference>
<dbReference type="GO" id="GO:0005737">
    <property type="term" value="C:cytoplasm"/>
    <property type="evidence" value="ECO:0007669"/>
    <property type="project" value="UniProtKB-SubCell"/>
</dbReference>
<evidence type="ECO:0000256" key="5">
    <source>
        <dbReference type="ARBA" id="ARBA00022737"/>
    </source>
</evidence>
<dbReference type="EMBL" id="FR904605">
    <property type="protein sequence ID" value="CDQ67953.1"/>
    <property type="molecule type" value="Genomic_DNA"/>
</dbReference>
<accession>A0A060WKS4</accession>
<dbReference type="CDD" id="cd12047">
    <property type="entry name" value="SH3_Noxa1_C"/>
    <property type="match status" value="1"/>
</dbReference>
<dbReference type="FunFam" id="1.25.40.10:FF:000017">
    <property type="entry name" value="NADPH oxidase regulator NoxR"/>
    <property type="match status" value="1"/>
</dbReference>
<dbReference type="InterPro" id="IPR019734">
    <property type="entry name" value="TPR_rpt"/>
</dbReference>
<dbReference type="PRINTS" id="PR00499">
    <property type="entry name" value="P67PHOX"/>
</dbReference>
<organism evidence="9 10">
    <name type="scientific">Oncorhynchus mykiss</name>
    <name type="common">Rainbow trout</name>
    <name type="synonym">Salmo gairdneri</name>
    <dbReference type="NCBI Taxonomy" id="8022"/>
    <lineage>
        <taxon>Eukaryota</taxon>
        <taxon>Metazoa</taxon>
        <taxon>Chordata</taxon>
        <taxon>Craniata</taxon>
        <taxon>Vertebrata</taxon>
        <taxon>Euteleostomi</taxon>
        <taxon>Actinopterygii</taxon>
        <taxon>Neopterygii</taxon>
        <taxon>Teleostei</taxon>
        <taxon>Protacanthopterygii</taxon>
        <taxon>Salmoniformes</taxon>
        <taxon>Salmonidae</taxon>
        <taxon>Salmoninae</taxon>
        <taxon>Oncorhynchus</taxon>
    </lineage>
</organism>
<comment type="similarity">
    <text evidence="2">Belongs to the NCF2/NOXA1 family.</text>
</comment>
<reference evidence="9" key="1">
    <citation type="journal article" date="2014" name="Nat. Commun.">
        <title>The rainbow trout genome provides novel insights into evolution after whole-genome duplication in vertebrates.</title>
        <authorList>
            <person name="Berthelot C."/>
            <person name="Brunet F."/>
            <person name="Chalopin D."/>
            <person name="Juanchich A."/>
            <person name="Bernard M."/>
            <person name="Noel B."/>
            <person name="Bento P."/>
            <person name="Da Silva C."/>
            <person name="Labadie K."/>
            <person name="Alberti A."/>
            <person name="Aury J.M."/>
            <person name="Louis A."/>
            <person name="Dehais P."/>
            <person name="Bardou P."/>
            <person name="Montfort J."/>
            <person name="Klopp C."/>
            <person name="Cabau C."/>
            <person name="Gaspin C."/>
            <person name="Thorgaard G.H."/>
            <person name="Boussaha M."/>
            <person name="Quillet E."/>
            <person name="Guyomard R."/>
            <person name="Galiana D."/>
            <person name="Bobe J."/>
            <person name="Volff J.N."/>
            <person name="Genet C."/>
            <person name="Wincker P."/>
            <person name="Jaillon O."/>
            <person name="Roest Crollius H."/>
            <person name="Guiguen Y."/>
        </authorList>
    </citation>
    <scope>NUCLEOTIDE SEQUENCE [LARGE SCALE GENOMIC DNA]</scope>
</reference>
<dbReference type="Pfam" id="PF00018">
    <property type="entry name" value="SH3_1"/>
    <property type="match status" value="1"/>
</dbReference>
<dbReference type="SUPFAM" id="SSF48452">
    <property type="entry name" value="TPR-like"/>
    <property type="match status" value="1"/>
</dbReference>
<dbReference type="PaxDb" id="8022-A0A060WKS4"/>
<dbReference type="PANTHER" id="PTHR15175">
    <property type="entry name" value="NEUTROPHIL CYTOSOLIC FACTOR 2, NEUTROPHIL NADPH OXIDASE FACTOR 2"/>
    <property type="match status" value="1"/>
</dbReference>
<evidence type="ECO:0000256" key="3">
    <source>
        <dbReference type="ARBA" id="ARBA00022443"/>
    </source>
</evidence>
<dbReference type="InterPro" id="IPR011990">
    <property type="entry name" value="TPR-like_helical_dom_sf"/>
</dbReference>
<sequence>MLYTEFLRLWDEAVKAVDARDWQGALSKLNQITEPTSRTLFLTASAHLALGQLEPAIQALDQTIAKDERLAVGFFQRAGAFMMASRLEEALNDCTSAQKHMRGNMVIDYKQLGLRYKLYSWQVLYNAAAVHSRLDQLDKARDILISASQEKGRWGRGGNLEVALDMISRGEVLPVLLVPEGQVFRPRKQDVEQLGERDFLGKPKVISSMIPNDDFGGFEPLRVQKPGYYEPKVDRVEDSRYMCLRTPYISGGPGQLTVPGGAMVFVFSDMERDGLATVIHDGQKGLVPMTLLDPVDIKKSKGRRNNKVRFFFFYYFTKTMSVIESSFWHAHVQYYRPVRQTPPPSYASATYPPISSTPLRKYTSTVDSPTELYIQVSASTLFNVQVYRSNQLTPTNYDPTSPQGAEAGSVVVKVHYRYTVALSVPLGTPYDDLQERIANKLGQPASHLRLRHRQHGSQVLKPLDGEEGLRALLEVAEAGRTTLWCQTEDRLDNRTILYQMVALYDYAAEGPEDLEFSEGDSIDILSEVNEEWLEGHCAGYIGIFPSCFAYREEETPTTRGATFTGDGGGHVPPTF</sequence>
<dbReference type="GO" id="GO:0016176">
    <property type="term" value="F:superoxide-generating NADPH oxidase activator activity"/>
    <property type="evidence" value="ECO:0007669"/>
    <property type="project" value="TreeGrafter"/>
</dbReference>
<evidence type="ECO:0000256" key="6">
    <source>
        <dbReference type="ARBA" id="ARBA00022803"/>
    </source>
</evidence>
<dbReference type="Gene3D" id="2.30.30.40">
    <property type="entry name" value="SH3 Domains"/>
    <property type="match status" value="1"/>
</dbReference>
<evidence type="ECO:0000256" key="7">
    <source>
        <dbReference type="PROSITE-ProRule" id="PRU00192"/>
    </source>
</evidence>
<dbReference type="InterPro" id="IPR001452">
    <property type="entry name" value="SH3_domain"/>
</dbReference>
<dbReference type="STRING" id="8022.A0A060WKS4"/>
<keyword evidence="4" id="KW-0963">Cytoplasm</keyword>
<evidence type="ECO:0000256" key="4">
    <source>
        <dbReference type="ARBA" id="ARBA00022490"/>
    </source>
</evidence>
<dbReference type="InterPro" id="IPR051864">
    <property type="entry name" value="NCF2_NOXA1"/>
</dbReference>
<dbReference type="SMART" id="SM00028">
    <property type="entry name" value="TPR"/>
    <property type="match status" value="3"/>
</dbReference>
<reference evidence="9" key="2">
    <citation type="submission" date="2014-03" db="EMBL/GenBank/DDBJ databases">
        <authorList>
            <person name="Genoscope - CEA"/>
        </authorList>
    </citation>
    <scope>NUCLEOTIDE SEQUENCE</scope>
</reference>
<evidence type="ECO:0000256" key="1">
    <source>
        <dbReference type="ARBA" id="ARBA00004496"/>
    </source>
</evidence>
<dbReference type="SUPFAM" id="SSF54277">
    <property type="entry name" value="CAD &amp; PB1 domains"/>
    <property type="match status" value="1"/>
</dbReference>
<dbReference type="Proteomes" id="UP000193380">
    <property type="component" value="Unassembled WGS sequence"/>
</dbReference>
<evidence type="ECO:0000259" key="8">
    <source>
        <dbReference type="PROSITE" id="PS50002"/>
    </source>
</evidence>
<feature type="domain" description="SH3" evidence="8">
    <location>
        <begin position="495"/>
        <end position="554"/>
    </location>
</feature>
<dbReference type="PROSITE" id="PS50002">
    <property type="entry name" value="SH3"/>
    <property type="match status" value="1"/>
</dbReference>
<name>A0A060WKS4_ONCMY</name>
<evidence type="ECO:0000313" key="10">
    <source>
        <dbReference type="Proteomes" id="UP000193380"/>
    </source>
</evidence>
<proteinExistence type="inferred from homology"/>
<keyword evidence="6" id="KW-0802">TPR repeat</keyword>
<dbReference type="SUPFAM" id="SSF50044">
    <property type="entry name" value="SH3-domain"/>
    <property type="match status" value="2"/>
</dbReference>
<dbReference type="Gene3D" id="1.25.40.10">
    <property type="entry name" value="Tetratricopeptide repeat domain"/>
    <property type="match status" value="1"/>
</dbReference>
<evidence type="ECO:0000313" key="9">
    <source>
        <dbReference type="EMBL" id="CDQ67953.1"/>
    </source>
</evidence>
<dbReference type="Gene3D" id="3.10.20.90">
    <property type="entry name" value="Phosphatidylinositol 3-kinase Catalytic Subunit, Chain A, domain 1"/>
    <property type="match status" value="1"/>
</dbReference>
<protein>
    <recommendedName>
        <fullName evidence="8">SH3 domain-containing protein</fullName>
    </recommendedName>
</protein>